<dbReference type="PANTHER" id="PTHR37488:SF1">
    <property type="entry name" value="DUF1275 DOMAIN PROTEIN"/>
    <property type="match status" value="1"/>
</dbReference>
<organism evidence="2 3">
    <name type="scientific">Recurvomyces mirabilis</name>
    <dbReference type="NCBI Taxonomy" id="574656"/>
    <lineage>
        <taxon>Eukaryota</taxon>
        <taxon>Fungi</taxon>
        <taxon>Dikarya</taxon>
        <taxon>Ascomycota</taxon>
        <taxon>Pezizomycotina</taxon>
        <taxon>Dothideomycetes</taxon>
        <taxon>Dothideomycetidae</taxon>
        <taxon>Mycosphaerellales</taxon>
        <taxon>Teratosphaeriaceae</taxon>
        <taxon>Recurvomyces</taxon>
    </lineage>
</organism>
<gene>
    <name evidence="2" type="ORF">LTR78_002703</name>
</gene>
<dbReference type="Proteomes" id="UP001274830">
    <property type="component" value="Unassembled WGS sequence"/>
</dbReference>
<dbReference type="AlphaFoldDB" id="A0AAE0WSU7"/>
<feature type="transmembrane region" description="Helical" evidence="1">
    <location>
        <begin position="107"/>
        <end position="125"/>
    </location>
</feature>
<evidence type="ECO:0000313" key="2">
    <source>
        <dbReference type="EMBL" id="KAK3677165.1"/>
    </source>
</evidence>
<keyword evidence="1" id="KW-0812">Transmembrane</keyword>
<dbReference type="EMBL" id="JAUTXT010000007">
    <property type="protein sequence ID" value="KAK3677165.1"/>
    <property type="molecule type" value="Genomic_DNA"/>
</dbReference>
<keyword evidence="1" id="KW-0472">Membrane</keyword>
<protein>
    <recommendedName>
        <fullName evidence="4">DUF1275 domain protein</fullName>
    </recommendedName>
</protein>
<feature type="transmembrane region" description="Helical" evidence="1">
    <location>
        <begin position="232"/>
        <end position="251"/>
    </location>
</feature>
<feature type="transmembrane region" description="Helical" evidence="1">
    <location>
        <begin position="137"/>
        <end position="157"/>
    </location>
</feature>
<keyword evidence="3" id="KW-1185">Reference proteome</keyword>
<comment type="caution">
    <text evidence="2">The sequence shown here is derived from an EMBL/GenBank/DDBJ whole genome shotgun (WGS) entry which is preliminary data.</text>
</comment>
<evidence type="ECO:0000256" key="1">
    <source>
        <dbReference type="SAM" id="Phobius"/>
    </source>
</evidence>
<dbReference type="Pfam" id="PF06912">
    <property type="entry name" value="DUF1275"/>
    <property type="match status" value="1"/>
</dbReference>
<feature type="transmembrane region" description="Helical" evidence="1">
    <location>
        <begin position="169"/>
        <end position="189"/>
    </location>
</feature>
<dbReference type="PANTHER" id="PTHR37488">
    <property type="entry name" value="DUF1275 DOMAIN-CONTAINING PROTEIN"/>
    <property type="match status" value="1"/>
</dbReference>
<evidence type="ECO:0008006" key="4">
    <source>
        <dbReference type="Google" id="ProtNLM"/>
    </source>
</evidence>
<feature type="transmembrane region" description="Helical" evidence="1">
    <location>
        <begin position="53"/>
        <end position="72"/>
    </location>
</feature>
<proteinExistence type="predicted"/>
<feature type="transmembrane region" description="Helical" evidence="1">
    <location>
        <begin position="257"/>
        <end position="276"/>
    </location>
</feature>
<reference evidence="2" key="1">
    <citation type="submission" date="2023-07" db="EMBL/GenBank/DDBJ databases">
        <title>Black Yeasts Isolated from many extreme environments.</title>
        <authorList>
            <person name="Coleine C."/>
            <person name="Stajich J.E."/>
            <person name="Selbmann L."/>
        </authorList>
    </citation>
    <scope>NUCLEOTIDE SEQUENCE</scope>
    <source>
        <strain evidence="2">CCFEE 5485</strain>
    </source>
</reference>
<dbReference type="InterPro" id="IPR010699">
    <property type="entry name" value="DUF1275"/>
</dbReference>
<name>A0AAE0WSU7_9PEZI</name>
<keyword evidence="1" id="KW-1133">Transmembrane helix</keyword>
<evidence type="ECO:0000313" key="3">
    <source>
        <dbReference type="Proteomes" id="UP001274830"/>
    </source>
</evidence>
<accession>A0AAE0WSU7</accession>
<sequence>MARPNGYGTVSNDNHAENGMLSGSDGERAALLSKPEDGNLVLRRIQGHMTVDISKAWGDLILLGCYIITGLLDSSSVQVWGSFVSMQTGNTIYFGLGLAAPWKSNRWIRAGISVGCFCIGSFFFARFHRYLGQRKRWVMVLSFTIQIILMIIAALMVTLGPVTGTSDPVTIWISLPIALIAFQSAGQAVSSRVLGYNGLTSVVLTSIYCDLFMDPKLLTASPRENIERNRRAAAAVCVAVGAFFGGLWGNSEYGLPGALWTAIVLKGIVIVLWFFWKADKESTA</sequence>